<evidence type="ECO:0000313" key="9">
    <source>
        <dbReference type="Proteomes" id="UP000774617"/>
    </source>
</evidence>
<organism evidence="8 9">
    <name type="scientific">Macrophomina phaseolina</name>
    <dbReference type="NCBI Taxonomy" id="35725"/>
    <lineage>
        <taxon>Eukaryota</taxon>
        <taxon>Fungi</taxon>
        <taxon>Dikarya</taxon>
        <taxon>Ascomycota</taxon>
        <taxon>Pezizomycotina</taxon>
        <taxon>Dothideomycetes</taxon>
        <taxon>Dothideomycetes incertae sedis</taxon>
        <taxon>Botryosphaeriales</taxon>
        <taxon>Botryosphaeriaceae</taxon>
        <taxon>Macrophomina</taxon>
    </lineage>
</organism>
<accession>A0ABQ8GHE6</accession>
<comment type="similarity">
    <text evidence="6">Belongs to the peptidase M48 family.</text>
</comment>
<dbReference type="Gene3D" id="3.30.2010.10">
    <property type="entry name" value="Metalloproteases ('zincins'), catalytic domain"/>
    <property type="match status" value="1"/>
</dbReference>
<comment type="cofactor">
    <cofactor evidence="6">
        <name>Zn(2+)</name>
        <dbReference type="ChEBI" id="CHEBI:29105"/>
    </cofactor>
    <text evidence="6">Binds 1 zinc ion per subunit.</text>
</comment>
<proteinExistence type="inferred from homology"/>
<reference evidence="8 9" key="1">
    <citation type="journal article" date="2021" name="Nat. Commun.">
        <title>Genetic determinants of endophytism in the Arabidopsis root mycobiome.</title>
        <authorList>
            <person name="Mesny F."/>
            <person name="Miyauchi S."/>
            <person name="Thiergart T."/>
            <person name="Pickel B."/>
            <person name="Atanasova L."/>
            <person name="Karlsson M."/>
            <person name="Huettel B."/>
            <person name="Barry K.W."/>
            <person name="Haridas S."/>
            <person name="Chen C."/>
            <person name="Bauer D."/>
            <person name="Andreopoulos W."/>
            <person name="Pangilinan J."/>
            <person name="LaButti K."/>
            <person name="Riley R."/>
            <person name="Lipzen A."/>
            <person name="Clum A."/>
            <person name="Drula E."/>
            <person name="Henrissat B."/>
            <person name="Kohler A."/>
            <person name="Grigoriev I.V."/>
            <person name="Martin F.M."/>
            <person name="Hacquard S."/>
        </authorList>
    </citation>
    <scope>NUCLEOTIDE SEQUENCE [LARGE SCALE GENOMIC DNA]</scope>
    <source>
        <strain evidence="8 9">MPI-SDFR-AT-0080</strain>
    </source>
</reference>
<evidence type="ECO:0000313" key="8">
    <source>
        <dbReference type="EMBL" id="KAH7055706.1"/>
    </source>
</evidence>
<protein>
    <submittedName>
        <fullName evidence="8">Mitochondrial metalloendopeptidase OMA1</fullName>
    </submittedName>
</protein>
<dbReference type="Proteomes" id="UP000774617">
    <property type="component" value="Unassembled WGS sequence"/>
</dbReference>
<comment type="caution">
    <text evidence="8">The sequence shown here is derived from an EMBL/GenBank/DDBJ whole genome shotgun (WGS) entry which is preliminary data.</text>
</comment>
<dbReference type="EMBL" id="JAGTJR010000008">
    <property type="protein sequence ID" value="KAH7055706.1"/>
    <property type="molecule type" value="Genomic_DNA"/>
</dbReference>
<dbReference type="InterPro" id="IPR001915">
    <property type="entry name" value="Peptidase_M48"/>
</dbReference>
<dbReference type="PANTHER" id="PTHR22726:SF1">
    <property type="entry name" value="METALLOENDOPEPTIDASE OMA1, MITOCHONDRIAL"/>
    <property type="match status" value="1"/>
</dbReference>
<feature type="domain" description="Peptidase M48" evidence="7">
    <location>
        <begin position="126"/>
        <end position="300"/>
    </location>
</feature>
<evidence type="ECO:0000256" key="3">
    <source>
        <dbReference type="ARBA" id="ARBA00022801"/>
    </source>
</evidence>
<dbReference type="InterPro" id="IPR051156">
    <property type="entry name" value="Mito/Outer_Membr_Metalloprot"/>
</dbReference>
<dbReference type="CDD" id="cd07331">
    <property type="entry name" value="M48C_Oma1_like"/>
    <property type="match status" value="1"/>
</dbReference>
<name>A0ABQ8GHE6_9PEZI</name>
<keyword evidence="9" id="KW-1185">Reference proteome</keyword>
<keyword evidence="2" id="KW-0479">Metal-binding</keyword>
<sequence>MWASRSIRLTAAFRPVVTPRTRPTPLHNIRYQSYYYRRRPQYNRFQQTGNIFTRWAARPTFYYEVGGLGVAVGGFYVYNIEVVPVSGRRRFNVVSPETEKSMSAEMYNQVLHEYQGRILPPWDRRVQMVQRVLDRLIPASGLADEAWEVHVINDPQKNAFVIPGGKVFVFSGILPICRNEDGLAAVLGHEIAHNVAHHSAERMSQSIFVLAAALALDIFLGGTGGLTRYLLDLTFLKPGSRSQESEADFIGLMMMAQSCFNPQEAAALWARMEQSEEHAIPQFISTHPSSHNRQQKIIEWLPEAQEKQRMSDCASVLDYADAFRKQFRPMVRASGI</sequence>
<evidence type="ECO:0000256" key="1">
    <source>
        <dbReference type="ARBA" id="ARBA00022670"/>
    </source>
</evidence>
<keyword evidence="4 6" id="KW-0862">Zinc</keyword>
<evidence type="ECO:0000256" key="4">
    <source>
        <dbReference type="ARBA" id="ARBA00022833"/>
    </source>
</evidence>
<keyword evidence="5 6" id="KW-0482">Metalloprotease</keyword>
<keyword evidence="1 6" id="KW-0645">Protease</keyword>
<gene>
    <name evidence="8" type="ORF">B0J12DRAFT_738418</name>
</gene>
<dbReference type="PANTHER" id="PTHR22726">
    <property type="entry name" value="METALLOENDOPEPTIDASE OMA1"/>
    <property type="match status" value="1"/>
</dbReference>
<dbReference type="Pfam" id="PF01435">
    <property type="entry name" value="Peptidase_M48"/>
    <property type="match status" value="1"/>
</dbReference>
<evidence type="ECO:0000256" key="6">
    <source>
        <dbReference type="RuleBase" id="RU003983"/>
    </source>
</evidence>
<evidence type="ECO:0000256" key="5">
    <source>
        <dbReference type="ARBA" id="ARBA00023049"/>
    </source>
</evidence>
<evidence type="ECO:0000259" key="7">
    <source>
        <dbReference type="Pfam" id="PF01435"/>
    </source>
</evidence>
<keyword evidence="3 6" id="KW-0378">Hydrolase</keyword>
<evidence type="ECO:0000256" key="2">
    <source>
        <dbReference type="ARBA" id="ARBA00022723"/>
    </source>
</evidence>